<dbReference type="Gene3D" id="3.40.50.10860">
    <property type="entry name" value="Leucine Dehydrogenase, chain A, domain 1"/>
    <property type="match status" value="1"/>
</dbReference>
<dbReference type="AlphaFoldDB" id="A0A6J4V1T1"/>
<feature type="binding site" evidence="11">
    <location>
        <begin position="166"/>
        <end position="168"/>
    </location>
    <ligand>
        <name>NADP(+)</name>
        <dbReference type="ChEBI" id="CHEBI:58349"/>
    </ligand>
</feature>
<dbReference type="GO" id="GO:0004488">
    <property type="term" value="F:methylenetetrahydrofolate dehydrogenase (NADP+) activity"/>
    <property type="evidence" value="ECO:0007669"/>
    <property type="project" value="UniProtKB-UniRule"/>
</dbReference>
<gene>
    <name evidence="11" type="primary">folD</name>
    <name evidence="14" type="ORF">AVDCRST_MAG19-2353</name>
</gene>
<comment type="catalytic activity">
    <reaction evidence="11">
        <text>(6R)-5,10-methenyltetrahydrofolate + H2O = (6R)-10-formyltetrahydrofolate + H(+)</text>
        <dbReference type="Rhea" id="RHEA:23700"/>
        <dbReference type="ChEBI" id="CHEBI:15377"/>
        <dbReference type="ChEBI" id="CHEBI:15378"/>
        <dbReference type="ChEBI" id="CHEBI:57455"/>
        <dbReference type="ChEBI" id="CHEBI:195366"/>
        <dbReference type="EC" id="3.5.4.9"/>
    </reaction>
</comment>
<dbReference type="CDD" id="cd01080">
    <property type="entry name" value="NAD_bind_m-THF_DH_Cyclohyd"/>
    <property type="match status" value="1"/>
</dbReference>
<comment type="caution">
    <text evidence="11">Lacks conserved residue(s) required for the propagation of feature annotation.</text>
</comment>
<comment type="subunit">
    <text evidence="11">Homodimer.</text>
</comment>
<evidence type="ECO:0000256" key="8">
    <source>
        <dbReference type="ARBA" id="ARBA00023102"/>
    </source>
</evidence>
<feature type="domain" description="Tetrahydrofolate dehydrogenase/cyclohydrolase catalytic" evidence="12">
    <location>
        <begin position="6"/>
        <end position="121"/>
    </location>
</feature>
<dbReference type="GO" id="GO:0005829">
    <property type="term" value="C:cytosol"/>
    <property type="evidence" value="ECO:0007669"/>
    <property type="project" value="TreeGrafter"/>
</dbReference>
<evidence type="ECO:0000256" key="5">
    <source>
        <dbReference type="ARBA" id="ARBA00022801"/>
    </source>
</evidence>
<comment type="catalytic activity">
    <reaction evidence="11">
        <text>(6R)-5,10-methylene-5,6,7,8-tetrahydrofolate + NADP(+) = (6R)-5,10-methenyltetrahydrofolate + NADPH</text>
        <dbReference type="Rhea" id="RHEA:22812"/>
        <dbReference type="ChEBI" id="CHEBI:15636"/>
        <dbReference type="ChEBI" id="CHEBI:57455"/>
        <dbReference type="ChEBI" id="CHEBI:57783"/>
        <dbReference type="ChEBI" id="CHEBI:58349"/>
        <dbReference type="EC" id="1.5.1.5"/>
    </reaction>
</comment>
<evidence type="ECO:0000313" key="14">
    <source>
        <dbReference type="EMBL" id="CAA9566997.1"/>
    </source>
</evidence>
<comment type="function">
    <text evidence="11">Catalyzes the oxidation of 5,10-methylenetetrahydrofolate to 5,10-methenyltetrahydrofolate and then the hydrolysis of 5,10-methenyltetrahydrofolate to 10-formyltetrahydrofolate.</text>
</comment>
<keyword evidence="3 11" id="KW-0028">Amino-acid biosynthesis</keyword>
<evidence type="ECO:0000256" key="10">
    <source>
        <dbReference type="ARBA" id="ARBA00023268"/>
    </source>
</evidence>
<dbReference type="HAMAP" id="MF_01576">
    <property type="entry name" value="THF_DHG_CYH"/>
    <property type="match status" value="1"/>
</dbReference>
<evidence type="ECO:0000256" key="11">
    <source>
        <dbReference type="HAMAP-Rule" id="MF_01576"/>
    </source>
</evidence>
<keyword evidence="8 11" id="KW-0368">Histidine biosynthesis</keyword>
<evidence type="ECO:0000259" key="12">
    <source>
        <dbReference type="Pfam" id="PF00763"/>
    </source>
</evidence>
<protein>
    <recommendedName>
        <fullName evidence="11">Bifunctional protein FolD</fullName>
    </recommendedName>
    <domain>
        <recommendedName>
            <fullName evidence="11">Methylenetetrahydrofolate dehydrogenase</fullName>
            <ecNumber evidence="11">1.5.1.5</ecNumber>
        </recommendedName>
    </domain>
    <domain>
        <recommendedName>
            <fullName evidence="11">Methenyltetrahydrofolate cyclohydrolase</fullName>
            <ecNumber evidence="11">3.5.4.9</ecNumber>
        </recommendedName>
    </domain>
</protein>
<sequence>MTAQILRGAPIVARLREEVRASAALLRRDAGREPTLATLLVGRHPAAEAYRRAIERSTVSVGIAHRPVALPADASAEVLVDTIEQLGLDPGVHGVLVLMPLPDHLPASLVQEHLAPLKDVDGITPTNAGRLHLGLPSLRPSTPQGGIDILDFYGIELRGRDVVVIGRSNVVGRPLATMLSLRDATVTLCHRQTRDLPRLTRAADIVAVAAGDPGLVAGEMVRAGAVVIDFGVNVVDGKIVGDADAASVAPRAAAYTPVPGGTGPVTNLVLVRNTIAAGLAALEGTLDRLP</sequence>
<evidence type="ECO:0000256" key="2">
    <source>
        <dbReference type="ARBA" id="ARBA00022563"/>
    </source>
</evidence>
<evidence type="ECO:0000256" key="1">
    <source>
        <dbReference type="ARBA" id="ARBA00004777"/>
    </source>
</evidence>
<evidence type="ECO:0000256" key="6">
    <source>
        <dbReference type="ARBA" id="ARBA00022857"/>
    </source>
</evidence>
<dbReference type="PRINTS" id="PR00085">
    <property type="entry name" value="THFDHDRGNASE"/>
</dbReference>
<feature type="binding site" evidence="11">
    <location>
        <position position="232"/>
    </location>
    <ligand>
        <name>NADP(+)</name>
        <dbReference type="ChEBI" id="CHEBI:58349"/>
    </ligand>
</feature>
<reference evidence="14" key="1">
    <citation type="submission" date="2020-02" db="EMBL/GenBank/DDBJ databases">
        <authorList>
            <person name="Meier V. D."/>
        </authorList>
    </citation>
    <scope>NUCLEOTIDE SEQUENCE</scope>
    <source>
        <strain evidence="14">AVDCRST_MAG19</strain>
    </source>
</reference>
<dbReference type="InterPro" id="IPR020630">
    <property type="entry name" value="THF_DH/CycHdrlase_cat_dom"/>
</dbReference>
<keyword evidence="10 11" id="KW-0511">Multifunctional enzyme</keyword>
<dbReference type="InterPro" id="IPR020631">
    <property type="entry name" value="THF_DH/CycHdrlase_NAD-bd_dom"/>
</dbReference>
<dbReference type="GO" id="GO:0000105">
    <property type="term" value="P:L-histidine biosynthetic process"/>
    <property type="evidence" value="ECO:0007669"/>
    <property type="project" value="UniProtKB-KW"/>
</dbReference>
<proteinExistence type="inferred from homology"/>
<keyword evidence="4 11" id="KW-0658">Purine biosynthesis</keyword>
<dbReference type="Gene3D" id="3.40.50.720">
    <property type="entry name" value="NAD(P)-binding Rossmann-like Domain"/>
    <property type="match status" value="1"/>
</dbReference>
<dbReference type="InterPro" id="IPR046346">
    <property type="entry name" value="Aminoacid_DH-like_N_sf"/>
</dbReference>
<evidence type="ECO:0000256" key="3">
    <source>
        <dbReference type="ARBA" id="ARBA00022605"/>
    </source>
</evidence>
<dbReference type="InterPro" id="IPR000672">
    <property type="entry name" value="THF_DH/CycHdrlase"/>
</dbReference>
<evidence type="ECO:0000259" key="13">
    <source>
        <dbReference type="Pfam" id="PF02882"/>
    </source>
</evidence>
<dbReference type="SUPFAM" id="SSF53223">
    <property type="entry name" value="Aminoacid dehydrogenase-like, N-terminal domain"/>
    <property type="match status" value="1"/>
</dbReference>
<dbReference type="SUPFAM" id="SSF51735">
    <property type="entry name" value="NAD(P)-binding Rossmann-fold domains"/>
    <property type="match status" value="1"/>
</dbReference>
<dbReference type="GO" id="GO:0006164">
    <property type="term" value="P:purine nucleotide biosynthetic process"/>
    <property type="evidence" value="ECO:0007669"/>
    <property type="project" value="UniProtKB-KW"/>
</dbReference>
<accession>A0A6J4V1T1</accession>
<organism evidence="14">
    <name type="scientific">uncultured Thermomicrobiales bacterium</name>
    <dbReference type="NCBI Taxonomy" id="1645740"/>
    <lineage>
        <taxon>Bacteria</taxon>
        <taxon>Pseudomonadati</taxon>
        <taxon>Thermomicrobiota</taxon>
        <taxon>Thermomicrobia</taxon>
        <taxon>Thermomicrobiales</taxon>
        <taxon>environmental samples</taxon>
    </lineage>
</organism>
<comment type="pathway">
    <text evidence="1 11">One-carbon metabolism; tetrahydrofolate interconversion.</text>
</comment>
<dbReference type="GO" id="GO:0035999">
    <property type="term" value="P:tetrahydrofolate interconversion"/>
    <property type="evidence" value="ECO:0007669"/>
    <property type="project" value="UniProtKB-UniRule"/>
</dbReference>
<keyword evidence="6 11" id="KW-0521">NADP</keyword>
<feature type="domain" description="Tetrahydrofolate dehydrogenase/cyclohydrolase NAD(P)-binding" evidence="13">
    <location>
        <begin position="140"/>
        <end position="277"/>
    </location>
</feature>
<dbReference type="EC" id="3.5.4.9" evidence="11"/>
<keyword evidence="2 11" id="KW-0554">One-carbon metabolism</keyword>
<dbReference type="GO" id="GO:0004477">
    <property type="term" value="F:methenyltetrahydrofolate cyclohydrolase activity"/>
    <property type="evidence" value="ECO:0007669"/>
    <property type="project" value="UniProtKB-UniRule"/>
</dbReference>
<dbReference type="UniPathway" id="UPA00193"/>
<evidence type="ECO:0000256" key="4">
    <source>
        <dbReference type="ARBA" id="ARBA00022755"/>
    </source>
</evidence>
<dbReference type="EMBL" id="CADCWL010000111">
    <property type="protein sequence ID" value="CAA9566997.1"/>
    <property type="molecule type" value="Genomic_DNA"/>
</dbReference>
<dbReference type="PANTHER" id="PTHR48099:SF5">
    <property type="entry name" value="C-1-TETRAHYDROFOLATE SYNTHASE, CYTOPLASMIC"/>
    <property type="match status" value="1"/>
</dbReference>
<keyword evidence="7 11" id="KW-0560">Oxidoreductase</keyword>
<dbReference type="InterPro" id="IPR036291">
    <property type="entry name" value="NAD(P)-bd_dom_sf"/>
</dbReference>
<name>A0A6J4V1T1_9BACT</name>
<keyword evidence="9 11" id="KW-0486">Methionine biosynthesis</keyword>
<dbReference type="Pfam" id="PF00763">
    <property type="entry name" value="THF_DHG_CYH"/>
    <property type="match status" value="1"/>
</dbReference>
<dbReference type="PANTHER" id="PTHR48099">
    <property type="entry name" value="C-1-TETRAHYDROFOLATE SYNTHASE, CYTOPLASMIC-RELATED"/>
    <property type="match status" value="1"/>
</dbReference>
<evidence type="ECO:0000256" key="7">
    <source>
        <dbReference type="ARBA" id="ARBA00023002"/>
    </source>
</evidence>
<dbReference type="EC" id="1.5.1.5" evidence="11"/>
<evidence type="ECO:0000256" key="9">
    <source>
        <dbReference type="ARBA" id="ARBA00023167"/>
    </source>
</evidence>
<dbReference type="Pfam" id="PF02882">
    <property type="entry name" value="THF_DHG_CYH_C"/>
    <property type="match status" value="1"/>
</dbReference>
<comment type="similarity">
    <text evidence="11">Belongs to the tetrahydrofolate dehydrogenase/cyclohydrolase family.</text>
</comment>
<dbReference type="GO" id="GO:0009086">
    <property type="term" value="P:methionine biosynthetic process"/>
    <property type="evidence" value="ECO:0007669"/>
    <property type="project" value="UniProtKB-KW"/>
</dbReference>
<keyword evidence="5 11" id="KW-0378">Hydrolase</keyword>